<dbReference type="Pfam" id="PF01321">
    <property type="entry name" value="Creatinase_N"/>
    <property type="match status" value="1"/>
</dbReference>
<evidence type="ECO:0000313" key="5">
    <source>
        <dbReference type="Proteomes" id="UP000234275"/>
    </source>
</evidence>
<accession>A0A2I2FY05</accession>
<dbReference type="GeneID" id="36554689"/>
<dbReference type="InterPro" id="IPR036005">
    <property type="entry name" value="Creatinase/aminopeptidase-like"/>
</dbReference>
<keyword evidence="5" id="KW-1185">Reference proteome</keyword>
<comment type="caution">
    <text evidence="4">The sequence shown here is derived from an EMBL/GenBank/DDBJ whole genome shotgun (WGS) entry which is preliminary data.</text>
</comment>
<feature type="domain" description="Creatinase N-terminal" evidence="3">
    <location>
        <begin position="37"/>
        <end position="184"/>
    </location>
</feature>
<name>A0A2I2FY05_9EURO</name>
<dbReference type="InterPro" id="IPR000587">
    <property type="entry name" value="Creatinase_N"/>
</dbReference>
<dbReference type="RefSeq" id="XP_024700800.1">
    <property type="nucleotide sequence ID" value="XM_024846990.1"/>
</dbReference>
<dbReference type="Pfam" id="PF00557">
    <property type="entry name" value="Peptidase_M24"/>
    <property type="match status" value="1"/>
</dbReference>
<dbReference type="PANTHER" id="PTHR46112:SF2">
    <property type="entry name" value="XAA-PRO AMINOPEPTIDASE P-RELATED"/>
    <property type="match status" value="1"/>
</dbReference>
<gene>
    <name evidence="4" type="ORF">P170DRAFT_413760</name>
</gene>
<keyword evidence="4" id="KW-0645">Protease</keyword>
<evidence type="ECO:0000313" key="4">
    <source>
        <dbReference type="EMBL" id="PLB45498.1"/>
    </source>
</evidence>
<dbReference type="Proteomes" id="UP000234275">
    <property type="component" value="Unassembled WGS sequence"/>
</dbReference>
<sequence>MATFDWHSERTDLSNLALLDRAPESEGIDLRAVRLYRLGRVRSQMAKYSIDALILSDPINIRYATGSRNMQVFSMRNAPSRYLLLTANRSILFEFTGCLHLGQGYETVDEVRPSKTASFVAAGPKIEERELLWAKDMGELITALAGKSATLGLERLNANVAVALKNLGFNIVDAQRPVEMARAIKSAEEIKCIVASLRATEAAVGLLRDAIRPGITETALWSVLHQSIIAQNGDYCETRLLSAGQRTNPWFQETASYVIGKNELIGLDTDVVGCHGYYSDFSRTFHSGPDSPTEAQQELYKAAYEQVTHNMSILRPGLTFREYADLAWDIPGKYYANRYYLSAHGCGMTGEYPYLYHRGDFPDAGYDGVIETGMVICVESYIGEEGGSQGVKLEQQVLITETGIQVLSKFPFEQSLLQ</sequence>
<dbReference type="GO" id="GO:0004177">
    <property type="term" value="F:aminopeptidase activity"/>
    <property type="evidence" value="ECO:0007669"/>
    <property type="project" value="UniProtKB-KW"/>
</dbReference>
<dbReference type="Gene3D" id="3.40.350.10">
    <property type="entry name" value="Creatinase/prolidase N-terminal domain"/>
    <property type="match status" value="1"/>
</dbReference>
<keyword evidence="4" id="KW-0378">Hydrolase</keyword>
<evidence type="ECO:0000259" key="3">
    <source>
        <dbReference type="Pfam" id="PF01321"/>
    </source>
</evidence>
<dbReference type="InterPro" id="IPR029149">
    <property type="entry name" value="Creatin/AminoP/Spt16_N"/>
</dbReference>
<dbReference type="Gene3D" id="3.90.230.10">
    <property type="entry name" value="Creatinase/methionine aminopeptidase superfamily"/>
    <property type="match status" value="1"/>
</dbReference>
<proteinExistence type="predicted"/>
<dbReference type="InterPro" id="IPR000994">
    <property type="entry name" value="Pept_M24"/>
</dbReference>
<dbReference type="SUPFAM" id="SSF55920">
    <property type="entry name" value="Creatinase/aminopeptidase"/>
    <property type="match status" value="1"/>
</dbReference>
<dbReference type="PANTHER" id="PTHR46112">
    <property type="entry name" value="AMINOPEPTIDASE"/>
    <property type="match status" value="1"/>
</dbReference>
<dbReference type="VEuPathDB" id="FungiDB:P170DRAFT_413760"/>
<reference evidence="4 5" key="1">
    <citation type="submission" date="2016-12" db="EMBL/GenBank/DDBJ databases">
        <title>The genomes of Aspergillus section Nigri reveals drivers in fungal speciation.</title>
        <authorList>
            <consortium name="DOE Joint Genome Institute"/>
            <person name="Vesth T.C."/>
            <person name="Nybo J."/>
            <person name="Theobald S."/>
            <person name="Brandl J."/>
            <person name="Frisvad J.C."/>
            <person name="Nielsen K.F."/>
            <person name="Lyhne E.K."/>
            <person name="Kogle M.E."/>
            <person name="Kuo A."/>
            <person name="Riley R."/>
            <person name="Clum A."/>
            <person name="Nolan M."/>
            <person name="Lipzen A."/>
            <person name="Salamov A."/>
            <person name="Henrissat B."/>
            <person name="Wiebenga A."/>
            <person name="De Vries R.P."/>
            <person name="Grigoriev I.V."/>
            <person name="Mortensen U.H."/>
            <person name="Andersen M.R."/>
            <person name="Baker S.E."/>
        </authorList>
    </citation>
    <scope>NUCLEOTIDE SEQUENCE [LARGE SCALE GENOMIC DNA]</scope>
    <source>
        <strain evidence="4 5">IBT 23096</strain>
    </source>
</reference>
<dbReference type="SUPFAM" id="SSF53092">
    <property type="entry name" value="Creatinase/prolidase N-terminal domain"/>
    <property type="match status" value="1"/>
</dbReference>
<keyword evidence="4" id="KW-0031">Aminopeptidase</keyword>
<dbReference type="OrthoDB" id="9995434at2759"/>
<evidence type="ECO:0000259" key="2">
    <source>
        <dbReference type="Pfam" id="PF00557"/>
    </source>
</evidence>
<dbReference type="InterPro" id="IPR050659">
    <property type="entry name" value="Peptidase_M24B"/>
</dbReference>
<feature type="domain" description="Peptidase M24" evidence="2">
    <location>
        <begin position="193"/>
        <end position="401"/>
    </location>
</feature>
<dbReference type="EMBL" id="MSFO01000007">
    <property type="protein sequence ID" value="PLB45498.1"/>
    <property type="molecule type" value="Genomic_DNA"/>
</dbReference>
<dbReference type="AlphaFoldDB" id="A0A2I2FY05"/>
<evidence type="ECO:0000256" key="1">
    <source>
        <dbReference type="ARBA" id="ARBA00020658"/>
    </source>
</evidence>
<dbReference type="CDD" id="cd01066">
    <property type="entry name" value="APP_MetAP"/>
    <property type="match status" value="1"/>
</dbReference>
<protein>
    <recommendedName>
        <fullName evidence="1">Probable Xaa-Pro aminopeptidase P</fullName>
    </recommendedName>
</protein>
<organism evidence="4 5">
    <name type="scientific">Aspergillus steynii IBT 23096</name>
    <dbReference type="NCBI Taxonomy" id="1392250"/>
    <lineage>
        <taxon>Eukaryota</taxon>
        <taxon>Fungi</taxon>
        <taxon>Dikarya</taxon>
        <taxon>Ascomycota</taxon>
        <taxon>Pezizomycotina</taxon>
        <taxon>Eurotiomycetes</taxon>
        <taxon>Eurotiomycetidae</taxon>
        <taxon>Eurotiales</taxon>
        <taxon>Aspergillaceae</taxon>
        <taxon>Aspergillus</taxon>
        <taxon>Aspergillus subgen. Circumdati</taxon>
    </lineage>
</organism>
<dbReference type="STRING" id="1392250.A0A2I2FY05"/>